<proteinExistence type="predicted"/>
<dbReference type="PANTHER" id="PTHR23255:SF71">
    <property type="entry name" value="RECEPTOR PROTEIN SERINE_THREONINE KINASE"/>
    <property type="match status" value="1"/>
</dbReference>
<dbReference type="PANTHER" id="PTHR23255">
    <property type="entry name" value="TRANSFORMING GROWTH FACTOR-BETA RECEPTOR TYPE I AND II"/>
    <property type="match status" value="1"/>
</dbReference>
<evidence type="ECO:0000256" key="2">
    <source>
        <dbReference type="ARBA" id="ARBA00022527"/>
    </source>
</evidence>
<dbReference type="EMBL" id="CACRXK020024721">
    <property type="protein sequence ID" value="CAB4038895.1"/>
    <property type="molecule type" value="Genomic_DNA"/>
</dbReference>
<evidence type="ECO:0000256" key="1">
    <source>
        <dbReference type="ARBA" id="ARBA00004167"/>
    </source>
</evidence>
<accession>A0A6S7K0M0</accession>
<evidence type="ECO:0000256" key="6">
    <source>
        <dbReference type="ARBA" id="ARBA00022777"/>
    </source>
</evidence>
<dbReference type="GO" id="GO:0005886">
    <property type="term" value="C:plasma membrane"/>
    <property type="evidence" value="ECO:0007669"/>
    <property type="project" value="TreeGrafter"/>
</dbReference>
<dbReference type="GO" id="GO:0005524">
    <property type="term" value="F:ATP binding"/>
    <property type="evidence" value="ECO:0007669"/>
    <property type="project" value="UniProtKB-KW"/>
</dbReference>
<keyword evidence="5" id="KW-0547">Nucleotide-binding</keyword>
<dbReference type="Gene3D" id="1.10.510.10">
    <property type="entry name" value="Transferase(Phosphotransferase) domain 1"/>
    <property type="match status" value="1"/>
</dbReference>
<dbReference type="GO" id="GO:0043235">
    <property type="term" value="C:receptor complex"/>
    <property type="evidence" value="ECO:0007669"/>
    <property type="project" value="TreeGrafter"/>
</dbReference>
<keyword evidence="10 11" id="KW-0675">Receptor</keyword>
<evidence type="ECO:0000256" key="3">
    <source>
        <dbReference type="ARBA" id="ARBA00022679"/>
    </source>
</evidence>
<evidence type="ECO:0000256" key="10">
    <source>
        <dbReference type="ARBA" id="ARBA00023170"/>
    </source>
</evidence>
<dbReference type="InterPro" id="IPR000333">
    <property type="entry name" value="TGFB_receptor"/>
</dbReference>
<keyword evidence="7" id="KW-0067">ATP-binding</keyword>
<reference evidence="11" key="1">
    <citation type="submission" date="2020-04" db="EMBL/GenBank/DDBJ databases">
        <authorList>
            <person name="Alioto T."/>
            <person name="Alioto T."/>
            <person name="Gomez Garrido J."/>
        </authorList>
    </citation>
    <scope>NUCLEOTIDE SEQUENCE</scope>
    <source>
        <strain evidence="11">A484AB</strain>
    </source>
</reference>
<keyword evidence="6" id="KW-0418">Kinase</keyword>
<keyword evidence="9" id="KW-0472">Membrane</keyword>
<evidence type="ECO:0000256" key="7">
    <source>
        <dbReference type="ARBA" id="ARBA00022840"/>
    </source>
</evidence>
<dbReference type="Proteomes" id="UP001152795">
    <property type="component" value="Unassembled WGS sequence"/>
</dbReference>
<dbReference type="GO" id="GO:0004675">
    <property type="term" value="F:transmembrane receptor protein serine/threonine kinase activity"/>
    <property type="evidence" value="ECO:0007669"/>
    <property type="project" value="InterPro"/>
</dbReference>
<keyword evidence="12" id="KW-1185">Reference proteome</keyword>
<organism evidence="11 12">
    <name type="scientific">Paramuricea clavata</name>
    <name type="common">Red gorgonian</name>
    <name type="synonym">Violescent sea-whip</name>
    <dbReference type="NCBI Taxonomy" id="317549"/>
    <lineage>
        <taxon>Eukaryota</taxon>
        <taxon>Metazoa</taxon>
        <taxon>Cnidaria</taxon>
        <taxon>Anthozoa</taxon>
        <taxon>Octocorallia</taxon>
        <taxon>Malacalcyonacea</taxon>
        <taxon>Plexauridae</taxon>
        <taxon>Paramuricea</taxon>
    </lineage>
</organism>
<dbReference type="AlphaFoldDB" id="A0A6S7K0M0"/>
<evidence type="ECO:0000256" key="9">
    <source>
        <dbReference type="ARBA" id="ARBA00023136"/>
    </source>
</evidence>
<keyword evidence="3" id="KW-0808">Transferase</keyword>
<dbReference type="OrthoDB" id="69842at2759"/>
<gene>
    <name evidence="11" type="ORF">PACLA_8A073854</name>
</gene>
<dbReference type="GO" id="GO:0071363">
    <property type="term" value="P:cellular response to growth factor stimulus"/>
    <property type="evidence" value="ECO:0007669"/>
    <property type="project" value="TreeGrafter"/>
</dbReference>
<keyword evidence="2" id="KW-0723">Serine/threonine-protein kinase</keyword>
<keyword evidence="4" id="KW-0812">Transmembrane</keyword>
<comment type="subcellular location">
    <subcellularLocation>
        <location evidence="1">Membrane</location>
        <topology evidence="1">Single-pass membrane protein</topology>
    </subcellularLocation>
</comment>
<evidence type="ECO:0000313" key="12">
    <source>
        <dbReference type="Proteomes" id="UP001152795"/>
    </source>
</evidence>
<comment type="caution">
    <text evidence="11">The sequence shown here is derived from an EMBL/GenBank/DDBJ whole genome shotgun (WGS) entry which is preliminary data.</text>
</comment>
<protein>
    <submittedName>
        <fullName evidence="11">TGF-beta receptor type-1-like</fullName>
    </submittedName>
</protein>
<evidence type="ECO:0000256" key="4">
    <source>
        <dbReference type="ARBA" id="ARBA00022692"/>
    </source>
</evidence>
<evidence type="ECO:0000313" key="11">
    <source>
        <dbReference type="EMBL" id="CAB4038895.1"/>
    </source>
</evidence>
<evidence type="ECO:0000256" key="5">
    <source>
        <dbReference type="ARBA" id="ARBA00022741"/>
    </source>
</evidence>
<keyword evidence="8" id="KW-1133">Transmembrane helix</keyword>
<name>A0A6S7K0M0_PARCT</name>
<sequence length="121" mass="14230">MCNLFSIFYIPSLHLTLCFTLDPFTEVLGRWFIVVGNPSEEYQLPYYEKVQSDPSIEEMKETVCNQKYRPSFPKTWYQNPIMKGMTKIMQECWYECSAARLPALRVKKSLINLKCDDPVDV</sequence>
<evidence type="ECO:0000256" key="8">
    <source>
        <dbReference type="ARBA" id="ARBA00022989"/>
    </source>
</evidence>